<name>A0A1I2HEE4_9BACT</name>
<dbReference type="STRING" id="1003.SAMN04488541_102339"/>
<feature type="signal peptide" evidence="1">
    <location>
        <begin position="1"/>
        <end position="27"/>
    </location>
</feature>
<protein>
    <recommendedName>
        <fullName evidence="4">VWFA domain-containing protein</fullName>
    </recommendedName>
</protein>
<gene>
    <name evidence="2" type="ORF">SAMN04488541_102339</name>
</gene>
<proteinExistence type="predicted"/>
<dbReference type="EMBL" id="FONY01000023">
    <property type="protein sequence ID" value="SFF27680.1"/>
    <property type="molecule type" value="Genomic_DNA"/>
</dbReference>
<evidence type="ECO:0008006" key="4">
    <source>
        <dbReference type="Google" id="ProtNLM"/>
    </source>
</evidence>
<dbReference type="AlphaFoldDB" id="A0A1I2HEE4"/>
<sequence>MIFTKNFIGITLFAFLCLFLCPCSLNAQVADSIFKKMQEIAIPQYQVKKDSANLVFLKMSFASEYVIDQGTLAALQNRTIQQIDIVYTDFPAGRNFDKLNTNRVKQLLKLLPELSYNQKVTWSLIKQTDCKNYANAVKMFHGVVVHFEDEKLPPTLAAKKKEIEKVKKYVFEGTFKDSVVFKVIERNKKKWKNALIVSDWTGSIYPYSSQIVNWYRLNLKDKLVRHFVFFNDGDDKKDKEKKIGETGGVYFTQTNDISHIIEVMIQALQNGHGGDVPENDIEAILAGIEKYKDIEEVILIADNNSPVRDIRLTPQITKPVRVILCGVENGRINPQYLNIAKFTGGSVHTIEEDIENLANAQIHDILKAGSGIFRVNPKGFFYRVK</sequence>
<accession>A0A1I2HEE4</accession>
<keyword evidence="1" id="KW-0732">Signal</keyword>
<feature type="chain" id="PRO_5011635436" description="VWFA domain-containing protein" evidence="1">
    <location>
        <begin position="28"/>
        <end position="385"/>
    </location>
</feature>
<organism evidence="2 3">
    <name type="scientific">Thermoflexibacter ruber</name>
    <dbReference type="NCBI Taxonomy" id="1003"/>
    <lineage>
        <taxon>Bacteria</taxon>
        <taxon>Pseudomonadati</taxon>
        <taxon>Bacteroidota</taxon>
        <taxon>Cytophagia</taxon>
        <taxon>Cytophagales</taxon>
        <taxon>Thermoflexibacteraceae</taxon>
        <taxon>Thermoflexibacter</taxon>
    </lineage>
</organism>
<dbReference type="Proteomes" id="UP000199513">
    <property type="component" value="Unassembled WGS sequence"/>
</dbReference>
<evidence type="ECO:0000256" key="1">
    <source>
        <dbReference type="SAM" id="SignalP"/>
    </source>
</evidence>
<reference evidence="2 3" key="1">
    <citation type="submission" date="2016-10" db="EMBL/GenBank/DDBJ databases">
        <authorList>
            <person name="de Groot N.N."/>
        </authorList>
    </citation>
    <scope>NUCLEOTIDE SEQUENCE [LARGE SCALE GENOMIC DNA]</scope>
    <source>
        <strain>GEY</strain>
        <strain evidence="3">DSM 9560</strain>
    </source>
</reference>
<evidence type="ECO:0000313" key="3">
    <source>
        <dbReference type="Proteomes" id="UP000199513"/>
    </source>
</evidence>
<evidence type="ECO:0000313" key="2">
    <source>
        <dbReference type="EMBL" id="SFF27680.1"/>
    </source>
</evidence>
<keyword evidence="3" id="KW-1185">Reference proteome</keyword>